<dbReference type="RefSeq" id="WP_166524071.1">
    <property type="nucleotide sequence ID" value="NZ_JAAABI010000004.1"/>
</dbReference>
<sequence>MKGPTKLFTIGLTLIIMGCSSLKNESNSEKKLVAEKLKVLLDSLTSNEKFSGTILLAEKGNVLFEKAYGMADRNRNILNKIDTKFNIASLGKIITKIAILILQERGQIDLKATIDTYTEVFPNEIGSTVTIQHLIFHRSGWSHYWNNDYFNANMHNLKSIDDYMVFIKDIPLEFKPGSQERYSNTGYEVLGHIIEKASGMSYHDFVQQNILDKANMSNTGAFERDGHISNVAIGYYEEANNGQLMANTRIIPVKGTAAGGSYSTVNDFLKLENALFNGKLLNEKGLKLLFSQSAELSGELPSGIFGVAGGARGASTNWVKDFGTSYSIFVFSNFDMGTARPISEAILEYTKRLSSNHGL</sequence>
<dbReference type="InterPro" id="IPR050491">
    <property type="entry name" value="AmpC-like"/>
</dbReference>
<dbReference type="Proteomes" id="UP000667650">
    <property type="component" value="Unassembled WGS sequence"/>
</dbReference>
<evidence type="ECO:0000313" key="5">
    <source>
        <dbReference type="Proteomes" id="UP000667650"/>
    </source>
</evidence>
<gene>
    <name evidence="4" type="ORF">GTQ34_12065</name>
</gene>
<evidence type="ECO:0000313" key="4">
    <source>
        <dbReference type="EMBL" id="NAY92654.1"/>
    </source>
</evidence>
<protein>
    <submittedName>
        <fullName evidence="4">Serine hydrolase</fullName>
    </submittedName>
</protein>
<comment type="caution">
    <text evidence="4">The sequence shown here is derived from an EMBL/GenBank/DDBJ whole genome shotgun (WGS) entry which is preliminary data.</text>
</comment>
<proteinExistence type="predicted"/>
<reference evidence="4" key="1">
    <citation type="submission" date="2020-01" db="EMBL/GenBank/DDBJ databases">
        <title>Muricauda ochracea sp. nov., isolated from a tidal flat of Garorim bay in Korea.</title>
        <authorList>
            <person name="Kim D."/>
            <person name="Yoo Y."/>
            <person name="Kim J.-J."/>
        </authorList>
    </citation>
    <scope>NUCLEOTIDE SEQUENCE</scope>
    <source>
        <strain evidence="4">JGD-17</strain>
    </source>
</reference>
<accession>A0A964TED6</accession>
<dbReference type="SUPFAM" id="SSF56601">
    <property type="entry name" value="beta-lactamase/transpeptidase-like"/>
    <property type="match status" value="1"/>
</dbReference>
<dbReference type="Gene3D" id="3.40.710.10">
    <property type="entry name" value="DD-peptidase/beta-lactamase superfamily"/>
    <property type="match status" value="1"/>
</dbReference>
<feature type="domain" description="Beta-lactamase-related" evidence="3">
    <location>
        <begin position="54"/>
        <end position="318"/>
    </location>
</feature>
<evidence type="ECO:0000259" key="3">
    <source>
        <dbReference type="Pfam" id="PF00144"/>
    </source>
</evidence>
<dbReference type="AlphaFoldDB" id="A0A964TED6"/>
<comment type="subcellular location">
    <subcellularLocation>
        <location evidence="1">Membrane</location>
    </subcellularLocation>
</comment>
<keyword evidence="2" id="KW-0472">Membrane</keyword>
<keyword evidence="5" id="KW-1185">Reference proteome</keyword>
<dbReference type="GO" id="GO:0016787">
    <property type="term" value="F:hydrolase activity"/>
    <property type="evidence" value="ECO:0007669"/>
    <property type="project" value="UniProtKB-KW"/>
</dbReference>
<keyword evidence="4" id="KW-0378">Hydrolase</keyword>
<dbReference type="InterPro" id="IPR001466">
    <property type="entry name" value="Beta-lactam-related"/>
</dbReference>
<dbReference type="PANTHER" id="PTHR46825:SF11">
    <property type="entry name" value="PENICILLIN-BINDING PROTEIN 4"/>
    <property type="match status" value="1"/>
</dbReference>
<dbReference type="InterPro" id="IPR012338">
    <property type="entry name" value="Beta-lactam/transpept-like"/>
</dbReference>
<dbReference type="GO" id="GO:0016020">
    <property type="term" value="C:membrane"/>
    <property type="evidence" value="ECO:0007669"/>
    <property type="project" value="UniProtKB-SubCell"/>
</dbReference>
<dbReference type="PROSITE" id="PS51257">
    <property type="entry name" value="PROKAR_LIPOPROTEIN"/>
    <property type="match status" value="1"/>
</dbReference>
<evidence type="ECO:0000256" key="2">
    <source>
        <dbReference type="ARBA" id="ARBA00023136"/>
    </source>
</evidence>
<dbReference type="EMBL" id="JAAABI010000004">
    <property type="protein sequence ID" value="NAY92654.1"/>
    <property type="molecule type" value="Genomic_DNA"/>
</dbReference>
<dbReference type="PANTHER" id="PTHR46825">
    <property type="entry name" value="D-ALANYL-D-ALANINE-CARBOXYPEPTIDASE/ENDOPEPTIDASE AMPH"/>
    <property type="match status" value="1"/>
</dbReference>
<organism evidence="4 5">
    <name type="scientific">Flagellimonas ochracea</name>
    <dbReference type="NCBI Taxonomy" id="2696472"/>
    <lineage>
        <taxon>Bacteria</taxon>
        <taxon>Pseudomonadati</taxon>
        <taxon>Bacteroidota</taxon>
        <taxon>Flavobacteriia</taxon>
        <taxon>Flavobacteriales</taxon>
        <taxon>Flavobacteriaceae</taxon>
        <taxon>Flagellimonas</taxon>
    </lineage>
</organism>
<name>A0A964TED6_9FLAO</name>
<dbReference type="Pfam" id="PF00144">
    <property type="entry name" value="Beta-lactamase"/>
    <property type="match status" value="1"/>
</dbReference>
<evidence type="ECO:0000256" key="1">
    <source>
        <dbReference type="ARBA" id="ARBA00004370"/>
    </source>
</evidence>